<dbReference type="Gene3D" id="2.40.170.20">
    <property type="entry name" value="TonB-dependent receptor, beta-barrel domain"/>
    <property type="match status" value="1"/>
</dbReference>
<evidence type="ECO:0000256" key="10">
    <source>
        <dbReference type="SAM" id="SignalP"/>
    </source>
</evidence>
<comment type="similarity">
    <text evidence="8 9">Belongs to the TonB-dependent receptor family.</text>
</comment>
<keyword evidence="3 8" id="KW-1134">Transmembrane beta strand</keyword>
<dbReference type="SUPFAM" id="SSF56935">
    <property type="entry name" value="Porins"/>
    <property type="match status" value="1"/>
</dbReference>
<keyword evidence="6 8" id="KW-0472">Membrane</keyword>
<name>A0A1U7J4L9_9CYAN</name>
<dbReference type="InterPro" id="IPR039426">
    <property type="entry name" value="TonB-dep_rcpt-like"/>
</dbReference>
<evidence type="ECO:0000256" key="2">
    <source>
        <dbReference type="ARBA" id="ARBA00022448"/>
    </source>
</evidence>
<evidence type="ECO:0000256" key="7">
    <source>
        <dbReference type="ARBA" id="ARBA00023237"/>
    </source>
</evidence>
<dbReference type="InterPro" id="IPR000531">
    <property type="entry name" value="Beta-barrel_TonB"/>
</dbReference>
<feature type="signal peptide" evidence="10">
    <location>
        <begin position="1"/>
        <end position="22"/>
    </location>
</feature>
<dbReference type="Gene3D" id="2.170.130.10">
    <property type="entry name" value="TonB-dependent receptor, plug domain"/>
    <property type="match status" value="1"/>
</dbReference>
<dbReference type="Pfam" id="PF11741">
    <property type="entry name" value="AMIN"/>
    <property type="match status" value="1"/>
</dbReference>
<keyword evidence="15" id="KW-1185">Reference proteome</keyword>
<comment type="caution">
    <text evidence="14">The sequence shown here is derived from an EMBL/GenBank/DDBJ whole genome shotgun (WGS) entry which is preliminary data.</text>
</comment>
<feature type="domain" description="TonB-dependent receptor-like beta-barrel" evidence="11">
    <location>
        <begin position="371"/>
        <end position="811"/>
    </location>
</feature>
<evidence type="ECO:0000256" key="1">
    <source>
        <dbReference type="ARBA" id="ARBA00004571"/>
    </source>
</evidence>
<dbReference type="GO" id="GO:0015344">
    <property type="term" value="F:siderophore uptake transmembrane transporter activity"/>
    <property type="evidence" value="ECO:0007669"/>
    <property type="project" value="TreeGrafter"/>
</dbReference>
<evidence type="ECO:0000313" key="15">
    <source>
        <dbReference type="Proteomes" id="UP000185557"/>
    </source>
</evidence>
<dbReference type="Proteomes" id="UP000185557">
    <property type="component" value="Unassembled WGS sequence"/>
</dbReference>
<proteinExistence type="inferred from homology"/>
<keyword evidence="4 8" id="KW-0812">Transmembrane</keyword>
<dbReference type="InterPro" id="IPR036942">
    <property type="entry name" value="Beta-barrel_TonB_sf"/>
</dbReference>
<dbReference type="PROSITE" id="PS52016">
    <property type="entry name" value="TONB_DEPENDENT_REC_3"/>
    <property type="match status" value="1"/>
</dbReference>
<keyword evidence="5 9" id="KW-0798">TonB box</keyword>
<keyword evidence="10" id="KW-0732">Signal</keyword>
<evidence type="ECO:0000256" key="9">
    <source>
        <dbReference type="RuleBase" id="RU003357"/>
    </source>
</evidence>
<evidence type="ECO:0000259" key="12">
    <source>
        <dbReference type="Pfam" id="PF07715"/>
    </source>
</evidence>
<feature type="domain" description="TonB-dependent receptor plug" evidence="12">
    <location>
        <begin position="180"/>
        <end position="281"/>
    </location>
</feature>
<feature type="domain" description="AMIN" evidence="13">
    <location>
        <begin position="55"/>
        <end position="134"/>
    </location>
</feature>
<comment type="subcellular location">
    <subcellularLocation>
        <location evidence="1 8">Cell outer membrane</location>
        <topology evidence="1 8">Multi-pass membrane protein</topology>
    </subcellularLocation>
</comment>
<evidence type="ECO:0000256" key="5">
    <source>
        <dbReference type="ARBA" id="ARBA00023077"/>
    </source>
</evidence>
<dbReference type="InterPro" id="IPR012910">
    <property type="entry name" value="Plug_dom"/>
</dbReference>
<keyword evidence="2 8" id="KW-0813">Transport</keyword>
<evidence type="ECO:0000256" key="8">
    <source>
        <dbReference type="PROSITE-ProRule" id="PRU01360"/>
    </source>
</evidence>
<organism evidence="14 15">
    <name type="scientific">Phormidium tenue NIES-30</name>
    <dbReference type="NCBI Taxonomy" id="549789"/>
    <lineage>
        <taxon>Bacteria</taxon>
        <taxon>Bacillati</taxon>
        <taxon>Cyanobacteriota</taxon>
        <taxon>Cyanophyceae</taxon>
        <taxon>Oscillatoriophycideae</taxon>
        <taxon>Oscillatoriales</taxon>
        <taxon>Oscillatoriaceae</taxon>
        <taxon>Phormidium</taxon>
    </lineage>
</organism>
<dbReference type="Pfam" id="PF07715">
    <property type="entry name" value="Plug"/>
    <property type="match status" value="1"/>
</dbReference>
<evidence type="ECO:0000259" key="11">
    <source>
        <dbReference type="Pfam" id="PF00593"/>
    </source>
</evidence>
<dbReference type="Pfam" id="PF00593">
    <property type="entry name" value="TonB_dep_Rec_b-barrel"/>
    <property type="match status" value="1"/>
</dbReference>
<feature type="chain" id="PRO_5012979234" description="TonB-dependent receptor" evidence="10">
    <location>
        <begin position="23"/>
        <end position="848"/>
    </location>
</feature>
<dbReference type="CDD" id="cd01347">
    <property type="entry name" value="ligand_gated_channel"/>
    <property type="match status" value="1"/>
</dbReference>
<dbReference type="PANTHER" id="PTHR30069">
    <property type="entry name" value="TONB-DEPENDENT OUTER MEMBRANE RECEPTOR"/>
    <property type="match status" value="1"/>
</dbReference>
<evidence type="ECO:0000313" key="14">
    <source>
        <dbReference type="EMBL" id="OKH47507.1"/>
    </source>
</evidence>
<dbReference type="InterPro" id="IPR037066">
    <property type="entry name" value="Plug_dom_sf"/>
</dbReference>
<evidence type="ECO:0000256" key="3">
    <source>
        <dbReference type="ARBA" id="ARBA00022452"/>
    </source>
</evidence>
<dbReference type="OrthoDB" id="427542at2"/>
<dbReference type="GO" id="GO:0009279">
    <property type="term" value="C:cell outer membrane"/>
    <property type="evidence" value="ECO:0007669"/>
    <property type="project" value="UniProtKB-SubCell"/>
</dbReference>
<dbReference type="EMBL" id="MRCG01000009">
    <property type="protein sequence ID" value="OKH47507.1"/>
    <property type="molecule type" value="Genomic_DNA"/>
</dbReference>
<reference evidence="14 15" key="1">
    <citation type="submission" date="2016-11" db="EMBL/GenBank/DDBJ databases">
        <title>Draft Genome Sequences of Nine Cyanobacterial Strains from Diverse Habitats.</title>
        <authorList>
            <person name="Zhu T."/>
            <person name="Hou S."/>
            <person name="Lu X."/>
            <person name="Hess W.R."/>
        </authorList>
    </citation>
    <scope>NUCLEOTIDE SEQUENCE [LARGE SCALE GENOMIC DNA]</scope>
    <source>
        <strain evidence="14 15">NIES-30</strain>
    </source>
</reference>
<protein>
    <recommendedName>
        <fullName evidence="16">TonB-dependent receptor</fullName>
    </recommendedName>
</protein>
<sequence>MQIQRVVWTAGLVMAVAPAVMAAPLTAATSVSDELAETSATTWIAQDSPVEITAIQVVETEAGPQLVIETASGGVLTPTSSTVGNALIVDLPNAVLALPDGAEYEAFSPAEGIAYISATALDERTVRIAITGTDAAPLGEVSRQANGVSIGLASGVAGAAEADPLRVVVSATRSEEEMATVPRSVTVITQQEVQQQTSVSRDLTDTLGALVPGLAPSSERTFTAASLRGRNAVILIDGVPQNVNVRDFDRELRTLDPSIIERVEVVRGPSAIYGGGATGGIINIITRQPDEADFSATSEVSVNSALGSLQGESFGYFVQQMVSARDGNADILASLSRADTGASFDGQGDRIPTVQGTDESENVSLFTRLGYNPDENQRLQLSLNYYRESRNSDVIADPSVDDEPGEQKARALRVGQLSFPEGGGPQADRNFILNLSYRHDDILNSSLDSQLYYRNNTSRSDPRDRRPRPFGIFQGELESENWGGRLSLDTPLADSLTLLWGADYNHETTANTYNLFDPVSFDDSNGRVNRLIERRPLVPPYTLSSLGLFSQLQWQTTDWLQLSGGVRHERIGFSVGDYTTFFGDPIAGGDRNFSDTSFNVGAVANVTPEISLFANFAQGFSVPDFGAVLGFAEAGFVVNSDVQVNQPQKVNGYEVGIRGDWDTVQASISGFYNTSELGSTFVFNDATGLSELVRAPERVYGLEATLDVQPSSTWSLGTTLSLIGGEADLDNTGEYVAISGTRIQPLKLTAYVENETLPGWRNRLQLLYVGSRSAAFDAEVDPSPINSYAVVDLISSVDVGPGTLDIGIANLFDAFYFPAYAQRNTGFSETFNSAASGRRVTVGYRVTF</sequence>
<accession>A0A1U7J4L9</accession>
<dbReference type="PANTHER" id="PTHR30069:SF42">
    <property type="entry name" value="FERRIC AEROBACTIN RECEPTOR"/>
    <property type="match status" value="1"/>
</dbReference>
<dbReference type="GO" id="GO:0044718">
    <property type="term" value="P:siderophore transmembrane transport"/>
    <property type="evidence" value="ECO:0007669"/>
    <property type="project" value="TreeGrafter"/>
</dbReference>
<keyword evidence="7 8" id="KW-0998">Cell outer membrane</keyword>
<dbReference type="AlphaFoldDB" id="A0A1U7J4L9"/>
<dbReference type="InterPro" id="IPR021731">
    <property type="entry name" value="AMIN_dom"/>
</dbReference>
<gene>
    <name evidence="14" type="ORF">NIES30_13700</name>
</gene>
<evidence type="ECO:0000256" key="4">
    <source>
        <dbReference type="ARBA" id="ARBA00022692"/>
    </source>
</evidence>
<evidence type="ECO:0000256" key="6">
    <source>
        <dbReference type="ARBA" id="ARBA00023136"/>
    </source>
</evidence>
<dbReference type="RefSeq" id="WP_073608984.1">
    <property type="nucleotide sequence ID" value="NZ_MRCG01000009.1"/>
</dbReference>
<evidence type="ECO:0008006" key="16">
    <source>
        <dbReference type="Google" id="ProtNLM"/>
    </source>
</evidence>
<evidence type="ECO:0000259" key="13">
    <source>
        <dbReference type="Pfam" id="PF11741"/>
    </source>
</evidence>
<dbReference type="STRING" id="549789.NIES30_13700"/>